<accession>A0AAV4MS48</accession>
<protein>
    <submittedName>
        <fullName evidence="1">Uncharacterized protein</fullName>
    </submittedName>
</protein>
<keyword evidence="2" id="KW-1185">Reference proteome</keyword>
<dbReference type="EMBL" id="BPLR01002569">
    <property type="protein sequence ID" value="GIX75193.1"/>
    <property type="molecule type" value="Genomic_DNA"/>
</dbReference>
<proteinExistence type="predicted"/>
<reference evidence="1 2" key="1">
    <citation type="submission" date="2021-06" db="EMBL/GenBank/DDBJ databases">
        <title>Caerostris extrusa draft genome.</title>
        <authorList>
            <person name="Kono N."/>
            <person name="Arakawa K."/>
        </authorList>
    </citation>
    <scope>NUCLEOTIDE SEQUENCE [LARGE SCALE GENOMIC DNA]</scope>
</reference>
<evidence type="ECO:0000313" key="2">
    <source>
        <dbReference type="Proteomes" id="UP001054945"/>
    </source>
</evidence>
<comment type="caution">
    <text evidence="1">The sequence shown here is derived from an EMBL/GenBank/DDBJ whole genome shotgun (WGS) entry which is preliminary data.</text>
</comment>
<name>A0AAV4MS48_CAEEX</name>
<organism evidence="1 2">
    <name type="scientific">Caerostris extrusa</name>
    <name type="common">Bark spider</name>
    <name type="synonym">Caerostris bankana</name>
    <dbReference type="NCBI Taxonomy" id="172846"/>
    <lineage>
        <taxon>Eukaryota</taxon>
        <taxon>Metazoa</taxon>
        <taxon>Ecdysozoa</taxon>
        <taxon>Arthropoda</taxon>
        <taxon>Chelicerata</taxon>
        <taxon>Arachnida</taxon>
        <taxon>Araneae</taxon>
        <taxon>Araneomorphae</taxon>
        <taxon>Entelegynae</taxon>
        <taxon>Araneoidea</taxon>
        <taxon>Araneidae</taxon>
        <taxon>Caerostris</taxon>
    </lineage>
</organism>
<dbReference type="Proteomes" id="UP001054945">
    <property type="component" value="Unassembled WGS sequence"/>
</dbReference>
<evidence type="ECO:0000313" key="1">
    <source>
        <dbReference type="EMBL" id="GIX75193.1"/>
    </source>
</evidence>
<dbReference type="AlphaFoldDB" id="A0AAV4MS48"/>
<gene>
    <name evidence="1" type="ORF">CEXT_407671</name>
</gene>
<sequence>MGWNIFLLKITTRVEQKNRQFRISLMFCKDISGNQKASLLLDVVIKSGMQYKCQTNPAGIQFTTQLVTENFLLSVSLVQQPLDWRALLLVAQLLRSRLDSKSLVQLITKTNFCAMQSVTRWYVPTSRSHFHPNTMQSTDLIKSQARF</sequence>